<dbReference type="GO" id="GO:0008483">
    <property type="term" value="F:transaminase activity"/>
    <property type="evidence" value="ECO:0007669"/>
    <property type="project" value="UniProtKB-KW"/>
</dbReference>
<evidence type="ECO:0000256" key="3">
    <source>
        <dbReference type="PIRSR" id="PIRSR000390-1"/>
    </source>
</evidence>
<dbReference type="RefSeq" id="WP_169659506.1">
    <property type="nucleotide sequence ID" value="NZ_JABANE010000092.1"/>
</dbReference>
<dbReference type="Proteomes" id="UP000576082">
    <property type="component" value="Unassembled WGS sequence"/>
</dbReference>
<dbReference type="InterPro" id="IPR000653">
    <property type="entry name" value="DegT/StrS_aminotransferase"/>
</dbReference>
<dbReference type="CDD" id="cd00616">
    <property type="entry name" value="AHBA_syn"/>
    <property type="match status" value="1"/>
</dbReference>
<keyword evidence="6" id="KW-0032">Aminotransferase</keyword>
<reference evidence="6 7" key="1">
    <citation type="submission" date="2020-04" db="EMBL/GenBank/DDBJ databases">
        <title>Flammeovirga sp. SR4, a novel species isolated from seawater.</title>
        <authorList>
            <person name="Wang X."/>
        </authorList>
    </citation>
    <scope>NUCLEOTIDE SEQUENCE [LARGE SCALE GENOMIC DNA]</scope>
    <source>
        <strain evidence="6 7">ATCC 23126</strain>
    </source>
</reference>
<dbReference type="AlphaFoldDB" id="A0A7X9RYY7"/>
<dbReference type="GO" id="GO:0030170">
    <property type="term" value="F:pyridoxal phosphate binding"/>
    <property type="evidence" value="ECO:0007669"/>
    <property type="project" value="TreeGrafter"/>
</dbReference>
<dbReference type="GO" id="GO:0000271">
    <property type="term" value="P:polysaccharide biosynthetic process"/>
    <property type="evidence" value="ECO:0007669"/>
    <property type="project" value="TreeGrafter"/>
</dbReference>
<gene>
    <name evidence="6" type="ORF">HHU12_25205</name>
</gene>
<evidence type="ECO:0000256" key="1">
    <source>
        <dbReference type="ARBA" id="ARBA00022898"/>
    </source>
</evidence>
<dbReference type="InterPro" id="IPR015424">
    <property type="entry name" value="PyrdxlP-dep_Trfase"/>
</dbReference>
<organism evidence="6 7">
    <name type="scientific">Flammeovirga aprica JL-4</name>
    <dbReference type="NCBI Taxonomy" id="694437"/>
    <lineage>
        <taxon>Bacteria</taxon>
        <taxon>Pseudomonadati</taxon>
        <taxon>Bacteroidota</taxon>
        <taxon>Cytophagia</taxon>
        <taxon>Cytophagales</taxon>
        <taxon>Flammeovirgaceae</taxon>
        <taxon>Flammeovirga</taxon>
    </lineage>
</organism>
<name>A0A7X9RYY7_9BACT</name>
<evidence type="ECO:0000256" key="4">
    <source>
        <dbReference type="PIRSR" id="PIRSR000390-2"/>
    </source>
</evidence>
<dbReference type="PIRSF" id="PIRSF000390">
    <property type="entry name" value="PLP_StrS"/>
    <property type="match status" value="1"/>
</dbReference>
<protein>
    <submittedName>
        <fullName evidence="6">DegT/DnrJ/EryC1/StrS family aminotransferase</fullName>
    </submittedName>
</protein>
<dbReference type="PANTHER" id="PTHR30244:SF36">
    <property type="entry name" value="3-OXO-GLUCOSE-6-PHOSPHATE:GLUTAMATE AMINOTRANSFERASE"/>
    <property type="match status" value="1"/>
</dbReference>
<feature type="active site" description="Proton acceptor" evidence="3">
    <location>
        <position position="187"/>
    </location>
</feature>
<keyword evidence="6" id="KW-0808">Transferase</keyword>
<comment type="caution">
    <text evidence="6">The sequence shown here is derived from an EMBL/GenBank/DDBJ whole genome shotgun (WGS) entry which is preliminary data.</text>
</comment>
<proteinExistence type="inferred from homology"/>
<keyword evidence="7" id="KW-1185">Reference proteome</keyword>
<dbReference type="PANTHER" id="PTHR30244">
    <property type="entry name" value="TRANSAMINASE"/>
    <property type="match status" value="1"/>
</dbReference>
<evidence type="ECO:0000313" key="7">
    <source>
        <dbReference type="Proteomes" id="UP000576082"/>
    </source>
</evidence>
<dbReference type="Gene3D" id="3.90.1150.10">
    <property type="entry name" value="Aspartate Aminotransferase, domain 1"/>
    <property type="match status" value="1"/>
</dbReference>
<comment type="similarity">
    <text evidence="2 5">Belongs to the DegT/DnrJ/EryC1 family.</text>
</comment>
<accession>A0A7X9RYY7</accession>
<evidence type="ECO:0000256" key="5">
    <source>
        <dbReference type="RuleBase" id="RU004508"/>
    </source>
</evidence>
<keyword evidence="1 4" id="KW-0663">Pyridoxal phosphate</keyword>
<evidence type="ECO:0000313" key="6">
    <source>
        <dbReference type="EMBL" id="NME71288.1"/>
    </source>
</evidence>
<dbReference type="EMBL" id="JABANE010000092">
    <property type="protein sequence ID" value="NME71288.1"/>
    <property type="molecule type" value="Genomic_DNA"/>
</dbReference>
<dbReference type="InterPro" id="IPR015421">
    <property type="entry name" value="PyrdxlP-dep_Trfase_major"/>
</dbReference>
<sequence>MKKIPFVSLENQNAIIKKEVEADILHTVASNHFILGDKLEQFEKEYAAFSNTSYCVGVGNGLDALKLSLIALGIKEGDEVIAPAHTFIATILAIMEVGAKPILVDVNPNTYTIDYLQIENYITAKTKAIIVVHLYGNPCDMERIESIALKNNLHVIEDNAQAHGASYKGRKTGSFGILNATSFYPAKNLGCFGDGGAITINSKTLYEDLKKLRNYGSAKKYFSDVSGCNSRLDEIQAGILNIKLKFLKDWNNERRTIASHYHQLLDDRIKKQSITDNSISVYHLFTIECQQRDQLQDFLSSKGIDTQIHYPIPPHLQKACTILGYKEGDFPVTEKLSKILLSLPLFIGLAYKDIVYIANQVNTFYKKNDLLF</sequence>
<evidence type="ECO:0000256" key="2">
    <source>
        <dbReference type="ARBA" id="ARBA00037999"/>
    </source>
</evidence>
<dbReference type="Gene3D" id="3.40.640.10">
    <property type="entry name" value="Type I PLP-dependent aspartate aminotransferase-like (Major domain)"/>
    <property type="match status" value="1"/>
</dbReference>
<dbReference type="InterPro" id="IPR015422">
    <property type="entry name" value="PyrdxlP-dep_Trfase_small"/>
</dbReference>
<dbReference type="SUPFAM" id="SSF53383">
    <property type="entry name" value="PLP-dependent transferases"/>
    <property type="match status" value="1"/>
</dbReference>
<dbReference type="Pfam" id="PF01041">
    <property type="entry name" value="DegT_DnrJ_EryC1"/>
    <property type="match status" value="1"/>
</dbReference>
<feature type="modified residue" description="N6-(pyridoxal phosphate)lysine" evidence="4">
    <location>
        <position position="187"/>
    </location>
</feature>